<dbReference type="EMBL" id="JXJX01000001">
    <property type="protein sequence ID" value="PCS08324.1"/>
    <property type="molecule type" value="Genomic_DNA"/>
</dbReference>
<keyword evidence="1" id="KW-0472">Membrane</keyword>
<reference evidence="2 3" key="1">
    <citation type="submission" date="2014-12" db="EMBL/GenBank/DDBJ databases">
        <title>Draft genome sequences of 10 type strains of Lactococcus.</title>
        <authorList>
            <person name="Sun Z."/>
            <person name="Zhong Z."/>
            <person name="Liu W."/>
            <person name="Zhang W."/>
            <person name="Zhang H."/>
        </authorList>
    </citation>
    <scope>NUCLEOTIDE SEQUENCE [LARGE SCALE GENOMIC DNA]</scope>
    <source>
        <strain evidence="2 3">DSM 20686</strain>
    </source>
</reference>
<proteinExistence type="predicted"/>
<keyword evidence="3" id="KW-1185">Reference proteome</keyword>
<evidence type="ECO:0000256" key="1">
    <source>
        <dbReference type="SAM" id="Phobius"/>
    </source>
</evidence>
<sequence>MKRLLYKKEATLPSFIEIFLFIATISGAVHYKAWFVLILLLLVNLPELIVVFRAIKKYGQ</sequence>
<feature type="transmembrane region" description="Helical" evidence="1">
    <location>
        <begin position="35"/>
        <end position="55"/>
    </location>
</feature>
<dbReference type="AlphaFoldDB" id="A0A2A5S4C9"/>
<feature type="transmembrane region" description="Helical" evidence="1">
    <location>
        <begin position="12"/>
        <end position="29"/>
    </location>
</feature>
<comment type="caution">
    <text evidence="2">The sequence shown here is derived from an EMBL/GenBank/DDBJ whole genome shotgun (WGS) entry which is preliminary data.</text>
</comment>
<organism evidence="2 3">
    <name type="scientific">Pseudolactococcus plantarum</name>
    <dbReference type="NCBI Taxonomy" id="1365"/>
    <lineage>
        <taxon>Bacteria</taxon>
        <taxon>Bacillati</taxon>
        <taxon>Bacillota</taxon>
        <taxon>Bacilli</taxon>
        <taxon>Lactobacillales</taxon>
        <taxon>Streptococcaceae</taxon>
        <taxon>Pseudolactococcus</taxon>
    </lineage>
</organism>
<name>A0A2A5S4C9_9LACT</name>
<protein>
    <submittedName>
        <fullName evidence="2">Uncharacterized protein</fullName>
    </submittedName>
</protein>
<evidence type="ECO:0000313" key="3">
    <source>
        <dbReference type="Proteomes" id="UP000242246"/>
    </source>
</evidence>
<gene>
    <name evidence="2" type="ORF">RU87_GL000147</name>
</gene>
<dbReference type="STRING" id="1348632.GCA_001591745_00075"/>
<accession>A0A2A5S4C9</accession>
<keyword evidence="1" id="KW-1133">Transmembrane helix</keyword>
<keyword evidence="1" id="KW-0812">Transmembrane</keyword>
<evidence type="ECO:0000313" key="2">
    <source>
        <dbReference type="EMBL" id="PCS08324.1"/>
    </source>
</evidence>
<dbReference type="Proteomes" id="UP000242246">
    <property type="component" value="Unassembled WGS sequence"/>
</dbReference>